<evidence type="ECO:0000313" key="4">
    <source>
        <dbReference type="Proteomes" id="UP001497602"/>
    </source>
</evidence>
<dbReference type="Gene3D" id="3.40.50.150">
    <property type="entry name" value="Vaccinia Virus protein VP39"/>
    <property type="match status" value="1"/>
</dbReference>
<name>A0ABP1FD92_9FLAO</name>
<evidence type="ECO:0000313" key="3">
    <source>
        <dbReference type="EMBL" id="CAL2108345.1"/>
    </source>
</evidence>
<feature type="domain" description="THUMP-like" evidence="1">
    <location>
        <begin position="322"/>
        <end position="391"/>
    </location>
</feature>
<gene>
    <name evidence="3" type="ORF">T190115A13A_70118</name>
</gene>
<dbReference type="Pfam" id="PF22013">
    <property type="entry name" value="PG_1098_Fer"/>
    <property type="match status" value="1"/>
</dbReference>
<protein>
    <submittedName>
        <fullName evidence="3">Thump_like domain-containing protein</fullName>
    </submittedName>
</protein>
<organism evidence="3 4">
    <name type="scientific">Tenacibaculum vairaonense</name>
    <dbReference type="NCBI Taxonomy" id="3137860"/>
    <lineage>
        <taxon>Bacteria</taxon>
        <taxon>Pseudomonadati</taxon>
        <taxon>Bacteroidota</taxon>
        <taxon>Flavobacteriia</taxon>
        <taxon>Flavobacteriales</taxon>
        <taxon>Flavobacteriaceae</taxon>
        <taxon>Tenacibaculum</taxon>
    </lineage>
</organism>
<dbReference type="Proteomes" id="UP001497602">
    <property type="component" value="Unassembled WGS sequence"/>
</dbReference>
<proteinExistence type="predicted"/>
<dbReference type="InterPro" id="IPR029063">
    <property type="entry name" value="SAM-dependent_MTases_sf"/>
</dbReference>
<accession>A0ABP1FD92</accession>
<dbReference type="InterPro" id="IPR054168">
    <property type="entry name" value="PG_1098_Fer"/>
</dbReference>
<keyword evidence="4" id="KW-1185">Reference proteome</keyword>
<dbReference type="Gene3D" id="1.10.10.1110">
    <property type="entry name" value="Methyltransferase PG1098, N-terminal domain"/>
    <property type="match status" value="1"/>
</dbReference>
<dbReference type="EMBL" id="CAXJRC010000044">
    <property type="protein sequence ID" value="CAL2108345.1"/>
    <property type="molecule type" value="Genomic_DNA"/>
</dbReference>
<feature type="domain" description="PG-1098 ferredoxin-like" evidence="2">
    <location>
        <begin position="278"/>
        <end position="321"/>
    </location>
</feature>
<dbReference type="RefSeq" id="WP_348739927.1">
    <property type="nucleotide sequence ID" value="NZ_CAXJRC010000044.1"/>
</dbReference>
<dbReference type="SUPFAM" id="SSF53335">
    <property type="entry name" value="S-adenosyl-L-methionine-dependent methyltransferases"/>
    <property type="match status" value="1"/>
</dbReference>
<dbReference type="InterPro" id="IPR041497">
    <property type="entry name" value="Thump-like"/>
</dbReference>
<evidence type="ECO:0000259" key="1">
    <source>
        <dbReference type="Pfam" id="PF18096"/>
    </source>
</evidence>
<reference evidence="3 4" key="1">
    <citation type="submission" date="2024-05" db="EMBL/GenBank/DDBJ databases">
        <authorList>
            <person name="Duchaud E."/>
        </authorList>
    </citation>
    <scope>NUCLEOTIDE SEQUENCE [LARGE SCALE GENOMIC DNA]</scope>
    <source>
        <strain evidence="3">Ena-SAMPLE-TAB-13-05-2024-13:56:06:370-140305</strain>
    </source>
</reference>
<comment type="caution">
    <text evidence="3">The sequence shown here is derived from an EMBL/GenBank/DDBJ whole genome shotgun (WGS) entry which is preliminary data.</text>
</comment>
<dbReference type="Pfam" id="PF18096">
    <property type="entry name" value="Thump_like"/>
    <property type="match status" value="1"/>
</dbReference>
<evidence type="ECO:0000259" key="2">
    <source>
        <dbReference type="Pfam" id="PF22013"/>
    </source>
</evidence>
<sequence>MINKNVLNTDCQFFINNNLNKDINKLLLGKIDLKGVTKQEIANQILAKKKSEKKLPTWFTNSNIIYPSKISIEQTSSEIAANFKSELIGGKSLIDLTGGFGVDAFYFSKKFDEVFHCEINEKLSHIVSHNFKALDVKNIETIIGNGISYIQQTDKTFDCIYIDPSRRNENKGKVFLLKDCLPNVPENIDLLFSKSDTILIKNSPILDISSTIKELKYVKTVYIVAINNEVKELLFLLKKDYKEGIKIHTCNLKNKSREQFSFVYQTSNEATYHLPINFLYEPNAAILKSGGFNEVSNQLKLLKLHNNTHLYTSKELADTFPGRTFQIEKYFKYNKKQLKKEITETKANITTRNFPKSVAELRKETKLKDGGDVYLFFTKDLDNTLIVLKCKKINSK</sequence>